<dbReference type="Proteomes" id="UP000014974">
    <property type="component" value="Unassembled WGS sequence"/>
</dbReference>
<protein>
    <submittedName>
        <fullName evidence="1">Uncharacterized protein</fullName>
    </submittedName>
</protein>
<proteinExistence type="predicted"/>
<dbReference type="AlphaFoldDB" id="S7WGI3"/>
<accession>S7WGI3</accession>
<dbReference type="eggNOG" id="COG1409">
    <property type="taxonomic scope" value="Bacteria"/>
</dbReference>
<comment type="caution">
    <text evidence="1">The sequence shown here is derived from an EMBL/GenBank/DDBJ whole genome shotgun (WGS) entry which is preliminary data.</text>
</comment>
<organism evidence="1 2">
    <name type="scientific">Cyclobacterium qasimii M12-11B</name>
    <dbReference type="NCBI Taxonomy" id="641524"/>
    <lineage>
        <taxon>Bacteria</taxon>
        <taxon>Pseudomonadati</taxon>
        <taxon>Bacteroidota</taxon>
        <taxon>Cytophagia</taxon>
        <taxon>Cytophagales</taxon>
        <taxon>Cyclobacteriaceae</taxon>
        <taxon>Cyclobacterium</taxon>
    </lineage>
</organism>
<dbReference type="Gene3D" id="3.60.21.10">
    <property type="match status" value="1"/>
</dbReference>
<dbReference type="InterPro" id="IPR029052">
    <property type="entry name" value="Metallo-depent_PP-like"/>
</dbReference>
<dbReference type="SUPFAM" id="SSF56300">
    <property type="entry name" value="Metallo-dependent phosphatases"/>
    <property type="match status" value="1"/>
</dbReference>
<dbReference type="STRING" id="641524.ADICYQ_5029"/>
<reference evidence="1 2" key="1">
    <citation type="journal article" date="2013" name="Genome Announc.">
        <title>Draft Genome Sequence of Cyclobacterium qasimii Strain M12-11BT, Isolated from Arctic Marine Sediment.</title>
        <authorList>
            <person name="Shivaji S."/>
            <person name="Ara S."/>
            <person name="Singh A."/>
            <person name="Kumar Pinnaka A."/>
        </authorList>
    </citation>
    <scope>NUCLEOTIDE SEQUENCE [LARGE SCALE GENOMIC DNA]</scope>
    <source>
        <strain evidence="1 2">M12-11B</strain>
    </source>
</reference>
<sequence length="65" mass="7619">MAVYHVPAYPSARAFTGTTQTMIREHWVPLFEKSSIQLVFENHDHAYKRTYPIKTTMLMKMESSI</sequence>
<evidence type="ECO:0000313" key="2">
    <source>
        <dbReference type="Proteomes" id="UP000014974"/>
    </source>
</evidence>
<evidence type="ECO:0000313" key="1">
    <source>
        <dbReference type="EMBL" id="EPR65884.1"/>
    </source>
</evidence>
<dbReference type="EMBL" id="ATNM01000172">
    <property type="protein sequence ID" value="EPR65884.1"/>
    <property type="molecule type" value="Genomic_DNA"/>
</dbReference>
<name>S7WGI3_9BACT</name>
<gene>
    <name evidence="1" type="ORF">ADICYQ_5029</name>
</gene>